<sequence length="324" mass="34053">MFKRSIAALAAAGALFGASPSAMAKDYPAEPIRLIIPFAPGGTADIVGRLFAQKLGQKLDGTVIVENKAGAAGVIGSRFVAEAKPDGYTLLLASSSTHAANPAIYAKLPYDAVADFTPITQIVSVPGVLSVNEDVKAATLADLIADSKAKPNQYTYASSGAGTLGNLAMELLKKNSGAEIMHVAYKGAGPAFNDVIGRQVSMIWEPLPSSLPFIKSNRLRALAVASAQRLPEIPDVPTFAEAGIKNYDVSAWNGLLGPKNMPAELSDRIYKAAAEALKDPELRQRFKELGGTVVGNTPDQFKAVMTSEIAKWKDVAASANIKLD</sequence>
<proteinExistence type="inferred from homology"/>
<dbReference type="OrthoDB" id="8678477at2"/>
<dbReference type="InterPro" id="IPR042100">
    <property type="entry name" value="Bug_dom1"/>
</dbReference>
<dbReference type="CDD" id="cd13577">
    <property type="entry name" value="PBP2_BugE_Glu"/>
    <property type="match status" value="1"/>
</dbReference>
<dbReference type="EMBL" id="FKIF01000001">
    <property type="protein sequence ID" value="SAI65342.1"/>
    <property type="molecule type" value="Genomic_DNA"/>
</dbReference>
<dbReference type="Gene3D" id="3.40.190.150">
    <property type="entry name" value="Bordetella uptake gene, domain 1"/>
    <property type="match status" value="1"/>
</dbReference>
<dbReference type="SUPFAM" id="SSF53850">
    <property type="entry name" value="Periplasmic binding protein-like II"/>
    <property type="match status" value="1"/>
</dbReference>
<evidence type="ECO:0000256" key="2">
    <source>
        <dbReference type="SAM" id="SignalP"/>
    </source>
</evidence>
<name>A0A157S4L2_9BORD</name>
<organism evidence="3 4">
    <name type="scientific">Bordetella ansorpii</name>
    <dbReference type="NCBI Taxonomy" id="288768"/>
    <lineage>
        <taxon>Bacteria</taxon>
        <taxon>Pseudomonadati</taxon>
        <taxon>Pseudomonadota</taxon>
        <taxon>Betaproteobacteria</taxon>
        <taxon>Burkholderiales</taxon>
        <taxon>Alcaligenaceae</taxon>
        <taxon>Bordetella</taxon>
    </lineage>
</organism>
<dbReference type="PIRSF" id="PIRSF017082">
    <property type="entry name" value="YflP"/>
    <property type="match status" value="1"/>
</dbReference>
<accession>A0A157S4L2</accession>
<dbReference type="STRING" id="288768.SAMEA3906486_00082"/>
<gene>
    <name evidence="3" type="ORF">SAMEA3906486_00082</name>
</gene>
<feature type="chain" id="PRO_5007615875" evidence="2">
    <location>
        <begin position="25"/>
        <end position="324"/>
    </location>
</feature>
<dbReference type="AlphaFoldDB" id="A0A157S4L2"/>
<dbReference type="PANTHER" id="PTHR42928:SF5">
    <property type="entry name" value="BLR1237 PROTEIN"/>
    <property type="match status" value="1"/>
</dbReference>
<reference evidence="3 4" key="1">
    <citation type="submission" date="2016-04" db="EMBL/GenBank/DDBJ databases">
        <authorList>
            <consortium name="Pathogen Informatics"/>
        </authorList>
    </citation>
    <scope>NUCLEOTIDE SEQUENCE [LARGE SCALE GENOMIC DNA]</scope>
    <source>
        <strain evidence="3 4">H050680373</strain>
    </source>
</reference>
<comment type="similarity">
    <text evidence="1">Belongs to the UPF0065 (bug) family.</text>
</comment>
<evidence type="ECO:0000313" key="3">
    <source>
        <dbReference type="EMBL" id="SAI65342.1"/>
    </source>
</evidence>
<protein>
    <submittedName>
        <fullName evidence="3">Putattive exported protein</fullName>
    </submittedName>
</protein>
<dbReference type="PANTHER" id="PTHR42928">
    <property type="entry name" value="TRICARBOXYLATE-BINDING PROTEIN"/>
    <property type="match status" value="1"/>
</dbReference>
<dbReference type="RefSeq" id="WP_066122227.1">
    <property type="nucleotide sequence ID" value="NZ_FKIF01000001.1"/>
</dbReference>
<dbReference type="Gene3D" id="3.40.190.10">
    <property type="entry name" value="Periplasmic binding protein-like II"/>
    <property type="match status" value="1"/>
</dbReference>
<dbReference type="Pfam" id="PF03401">
    <property type="entry name" value="TctC"/>
    <property type="match status" value="1"/>
</dbReference>
<evidence type="ECO:0000256" key="1">
    <source>
        <dbReference type="ARBA" id="ARBA00006987"/>
    </source>
</evidence>
<keyword evidence="4" id="KW-1185">Reference proteome</keyword>
<feature type="signal peptide" evidence="2">
    <location>
        <begin position="1"/>
        <end position="24"/>
    </location>
</feature>
<dbReference type="InterPro" id="IPR005064">
    <property type="entry name" value="BUG"/>
</dbReference>
<evidence type="ECO:0000313" key="4">
    <source>
        <dbReference type="Proteomes" id="UP000076848"/>
    </source>
</evidence>
<dbReference type="Proteomes" id="UP000076848">
    <property type="component" value="Unassembled WGS sequence"/>
</dbReference>
<keyword evidence="2" id="KW-0732">Signal</keyword>